<dbReference type="Gene3D" id="3.40.50.150">
    <property type="entry name" value="Vaccinia Virus protein VP39"/>
    <property type="match status" value="1"/>
</dbReference>
<protein>
    <submittedName>
        <fullName evidence="3">Methyltransferase domain-containing protein</fullName>
    </submittedName>
</protein>
<proteinExistence type="predicted"/>
<name>A0ABU7MBN1_9ACTN</name>
<reference evidence="3 4" key="1">
    <citation type="submission" date="2024-01" db="EMBL/GenBank/DDBJ databases">
        <title>Draft genome sequence of Gordonia sp. LSe1-13.</title>
        <authorList>
            <person name="Suphannarot A."/>
            <person name="Mingma R."/>
        </authorList>
    </citation>
    <scope>NUCLEOTIDE SEQUENCE [LARGE SCALE GENOMIC DNA]</scope>
    <source>
        <strain evidence="3 4">LSe1-13</strain>
    </source>
</reference>
<dbReference type="SUPFAM" id="SSF53335">
    <property type="entry name" value="S-adenosyl-L-methionine-dependent methyltransferases"/>
    <property type="match status" value="1"/>
</dbReference>
<evidence type="ECO:0000259" key="2">
    <source>
        <dbReference type="Pfam" id="PF08241"/>
    </source>
</evidence>
<dbReference type="Pfam" id="PF08241">
    <property type="entry name" value="Methyltransf_11"/>
    <property type="match status" value="1"/>
</dbReference>
<dbReference type="GO" id="GO:0008168">
    <property type="term" value="F:methyltransferase activity"/>
    <property type="evidence" value="ECO:0007669"/>
    <property type="project" value="UniProtKB-KW"/>
</dbReference>
<evidence type="ECO:0000256" key="1">
    <source>
        <dbReference type="SAM" id="MobiDB-lite"/>
    </source>
</evidence>
<dbReference type="CDD" id="cd02440">
    <property type="entry name" value="AdoMet_MTases"/>
    <property type="match status" value="1"/>
</dbReference>
<dbReference type="InterPro" id="IPR013216">
    <property type="entry name" value="Methyltransf_11"/>
</dbReference>
<dbReference type="InterPro" id="IPR029063">
    <property type="entry name" value="SAM-dependent_MTases_sf"/>
</dbReference>
<comment type="caution">
    <text evidence="3">The sequence shown here is derived from an EMBL/GenBank/DDBJ whole genome shotgun (WGS) entry which is preliminary data.</text>
</comment>
<keyword evidence="3" id="KW-0808">Transferase</keyword>
<sequence>MTILQRSRTTVARAVLGDDGYRRALRILNDRRQRPRVGKVRFGDLRRVEPICREYGYARGRPVDRYYVESFLAAHGDLITGSVLEIGERTYTEAFGNGVTRSDMLHVDDVTDATYVADLTDAPHVPSNTYDCIIMTQTLQFIYDTKAALRTIYRILKPGGVLLCTAPGISQIGDPVWNSTWYWSFTELSARRLFGSVFPPGAVDVRTFGNVLAATSFLQGISDRELRRSELDVIDPEYPVIVTVVARTADAGQRRSVAGDHGTSPVSQELPSEKPGMDFLRDISDGIEIWDNRDGILPDPEIGTDCLYVSNVLEHHWDWRRVLGDTVRSFHKRMVLVISIPLGDSELRLDDEQPTPVLQLPREELLSYLAGMTVREELVDTPGGTGTMTVLHVEK</sequence>
<dbReference type="Proteomes" id="UP001347146">
    <property type="component" value="Unassembled WGS sequence"/>
</dbReference>
<evidence type="ECO:0000313" key="3">
    <source>
        <dbReference type="EMBL" id="MEE3850228.1"/>
    </source>
</evidence>
<feature type="domain" description="Methyltransferase type 11" evidence="2">
    <location>
        <begin position="115"/>
        <end position="164"/>
    </location>
</feature>
<dbReference type="EMBL" id="JAZDUF010000002">
    <property type="protein sequence ID" value="MEE3850228.1"/>
    <property type="molecule type" value="Genomic_DNA"/>
</dbReference>
<evidence type="ECO:0000313" key="4">
    <source>
        <dbReference type="Proteomes" id="UP001347146"/>
    </source>
</evidence>
<accession>A0ABU7MBN1</accession>
<gene>
    <name evidence="3" type="ORF">VZC37_07775</name>
</gene>
<feature type="region of interest" description="Disordered" evidence="1">
    <location>
        <begin position="253"/>
        <end position="273"/>
    </location>
</feature>
<dbReference type="GO" id="GO:0032259">
    <property type="term" value="P:methylation"/>
    <property type="evidence" value="ECO:0007669"/>
    <property type="project" value="UniProtKB-KW"/>
</dbReference>
<keyword evidence="3" id="KW-0489">Methyltransferase</keyword>
<keyword evidence="4" id="KW-1185">Reference proteome</keyword>
<organism evidence="3 4">
    <name type="scientific">Gordonia sesuvii</name>
    <dbReference type="NCBI Taxonomy" id="3116777"/>
    <lineage>
        <taxon>Bacteria</taxon>
        <taxon>Bacillati</taxon>
        <taxon>Actinomycetota</taxon>
        <taxon>Actinomycetes</taxon>
        <taxon>Mycobacteriales</taxon>
        <taxon>Gordoniaceae</taxon>
        <taxon>Gordonia</taxon>
    </lineage>
</organism>